<evidence type="ECO:0000313" key="8">
    <source>
        <dbReference type="Proteomes" id="UP000178098"/>
    </source>
</evidence>
<feature type="transmembrane region" description="Helical" evidence="6">
    <location>
        <begin position="169"/>
        <end position="188"/>
    </location>
</feature>
<dbReference type="InterPro" id="IPR018365">
    <property type="entry name" value="Cell_cycle_FtsW-rel_CS"/>
</dbReference>
<reference evidence="7 8" key="1">
    <citation type="journal article" date="2016" name="Nat. Commun.">
        <title>Thousands of microbial genomes shed light on interconnected biogeochemical processes in an aquifer system.</title>
        <authorList>
            <person name="Anantharaman K."/>
            <person name="Brown C.T."/>
            <person name="Hug L.A."/>
            <person name="Sharon I."/>
            <person name="Castelle C.J."/>
            <person name="Probst A.J."/>
            <person name="Thomas B.C."/>
            <person name="Singh A."/>
            <person name="Wilkins M.J."/>
            <person name="Karaoz U."/>
            <person name="Brodie E.L."/>
            <person name="Williams K.H."/>
            <person name="Hubbard S.S."/>
            <person name="Banfield J.F."/>
        </authorList>
    </citation>
    <scope>NUCLEOTIDE SEQUENCE [LARGE SCALE GENOMIC DNA]</scope>
</reference>
<evidence type="ECO:0000256" key="5">
    <source>
        <dbReference type="ARBA" id="ARBA00023136"/>
    </source>
</evidence>
<organism evidence="7 8">
    <name type="scientific">Candidatus Roizmanbacteria bacterium RIFCSPHIGHO2_02_FULL_43_11</name>
    <dbReference type="NCBI Taxonomy" id="1802043"/>
    <lineage>
        <taxon>Bacteria</taxon>
        <taxon>Candidatus Roizmaniibacteriota</taxon>
    </lineage>
</organism>
<dbReference type="GO" id="GO:0051301">
    <property type="term" value="P:cell division"/>
    <property type="evidence" value="ECO:0007669"/>
    <property type="project" value="InterPro"/>
</dbReference>
<evidence type="ECO:0000256" key="2">
    <source>
        <dbReference type="ARBA" id="ARBA00022692"/>
    </source>
</evidence>
<dbReference type="PANTHER" id="PTHR30474:SF1">
    <property type="entry name" value="PEPTIDOGLYCAN GLYCOSYLTRANSFERASE MRDB"/>
    <property type="match status" value="1"/>
</dbReference>
<keyword evidence="4 6" id="KW-1133">Transmembrane helix</keyword>
<feature type="transmembrane region" description="Helical" evidence="6">
    <location>
        <begin position="102"/>
        <end position="119"/>
    </location>
</feature>
<dbReference type="Pfam" id="PF01098">
    <property type="entry name" value="FTSW_RODA_SPOVE"/>
    <property type="match status" value="1"/>
</dbReference>
<dbReference type="GO" id="GO:0008360">
    <property type="term" value="P:regulation of cell shape"/>
    <property type="evidence" value="ECO:0007669"/>
    <property type="project" value="UniProtKB-KW"/>
</dbReference>
<name>A0A1F7HLD7_9BACT</name>
<gene>
    <name evidence="7" type="ORF">A3D08_03940</name>
</gene>
<comment type="subcellular location">
    <subcellularLocation>
        <location evidence="1">Membrane</location>
        <topology evidence="1">Multi-pass membrane protein</topology>
    </subcellularLocation>
</comment>
<evidence type="ECO:0008006" key="9">
    <source>
        <dbReference type="Google" id="ProtNLM"/>
    </source>
</evidence>
<accession>A0A1F7HLD7</accession>
<dbReference type="PROSITE" id="PS00428">
    <property type="entry name" value="FTSW_RODA_SPOVE"/>
    <property type="match status" value="1"/>
</dbReference>
<evidence type="ECO:0000256" key="4">
    <source>
        <dbReference type="ARBA" id="ARBA00022989"/>
    </source>
</evidence>
<evidence type="ECO:0000313" key="7">
    <source>
        <dbReference type="EMBL" id="OGK32021.1"/>
    </source>
</evidence>
<feature type="transmembrane region" description="Helical" evidence="6">
    <location>
        <begin position="126"/>
        <end position="142"/>
    </location>
</feature>
<keyword evidence="3" id="KW-0133">Cell shape</keyword>
<dbReference type="GO" id="GO:0015648">
    <property type="term" value="F:lipid-linked peptidoglycan transporter activity"/>
    <property type="evidence" value="ECO:0007669"/>
    <property type="project" value="TreeGrafter"/>
</dbReference>
<feature type="transmembrane region" description="Helical" evidence="6">
    <location>
        <begin position="148"/>
        <end position="164"/>
    </location>
</feature>
<dbReference type="AlphaFoldDB" id="A0A1F7HLD7"/>
<dbReference type="PANTHER" id="PTHR30474">
    <property type="entry name" value="CELL CYCLE PROTEIN"/>
    <property type="match status" value="1"/>
</dbReference>
<proteinExistence type="predicted"/>
<feature type="transmembrane region" description="Helical" evidence="6">
    <location>
        <begin position="257"/>
        <end position="278"/>
    </location>
</feature>
<comment type="caution">
    <text evidence="7">The sequence shown here is derived from an EMBL/GenBank/DDBJ whole genome shotgun (WGS) entry which is preliminary data.</text>
</comment>
<protein>
    <recommendedName>
        <fullName evidence="9">Rod shape-determining protein RodA</fullName>
    </recommendedName>
</protein>
<keyword evidence="5 6" id="KW-0472">Membrane</keyword>
<evidence type="ECO:0000256" key="6">
    <source>
        <dbReference type="SAM" id="Phobius"/>
    </source>
</evidence>
<dbReference type="GO" id="GO:0005886">
    <property type="term" value="C:plasma membrane"/>
    <property type="evidence" value="ECO:0007669"/>
    <property type="project" value="TreeGrafter"/>
</dbReference>
<keyword evidence="2 6" id="KW-0812">Transmembrane</keyword>
<feature type="transmembrane region" description="Helical" evidence="6">
    <location>
        <begin position="33"/>
        <end position="52"/>
    </location>
</feature>
<evidence type="ECO:0000256" key="1">
    <source>
        <dbReference type="ARBA" id="ARBA00004141"/>
    </source>
</evidence>
<feature type="transmembrane region" description="Helical" evidence="6">
    <location>
        <begin position="290"/>
        <end position="308"/>
    </location>
</feature>
<feature type="transmembrane region" description="Helical" evidence="6">
    <location>
        <begin position="7"/>
        <end position="27"/>
    </location>
</feature>
<evidence type="ECO:0000256" key="3">
    <source>
        <dbReference type="ARBA" id="ARBA00022960"/>
    </source>
</evidence>
<dbReference type="Proteomes" id="UP000178098">
    <property type="component" value="Unassembled WGS sequence"/>
</dbReference>
<sequence>MEKHRPDVWMLIALLGIQIFGLANILGIRPDLLKNYLLFIVLGWIAFALFARIKVPFVEQNYKLLYSLFIILLVITLLLVDPVRGSRRWIDLPFFRFQTSEFFKPFFLVTLASVLGSANRFTPRKLLISLGLCFIPFLLIFIQPDLSTALILLVSCMVMLYFSGLSTQLVIRAGLYLSAGIPLLWFFLKDYQKLRIIGFINPNTDPQGITYNLNQAIISIGSGGFLGKGMGLGTQARFRFLPEFHTDFAFASLTEQFGFIGGLTLLILFAIISVRLLRKIMIQKPQSFEYLFLIGVLVLLLLEVTINVGMNMGLLPVTGIALPFISYGGSSVISTMIILGMVSVL</sequence>
<dbReference type="EMBL" id="MFZT01000003">
    <property type="protein sequence ID" value="OGK32021.1"/>
    <property type="molecule type" value="Genomic_DNA"/>
</dbReference>
<dbReference type="InterPro" id="IPR001182">
    <property type="entry name" value="FtsW/RodA"/>
</dbReference>
<feature type="transmembrane region" description="Helical" evidence="6">
    <location>
        <begin position="64"/>
        <end position="82"/>
    </location>
</feature>
<dbReference type="GO" id="GO:0032153">
    <property type="term" value="C:cell division site"/>
    <property type="evidence" value="ECO:0007669"/>
    <property type="project" value="TreeGrafter"/>
</dbReference>
<feature type="transmembrane region" description="Helical" evidence="6">
    <location>
        <begin position="320"/>
        <end position="342"/>
    </location>
</feature>